<dbReference type="Pfam" id="PF07176">
    <property type="entry name" value="DUF1400"/>
    <property type="match status" value="1"/>
</dbReference>
<accession>A0AAE4JZ92</accession>
<proteinExistence type="predicted"/>
<dbReference type="RefSeq" id="WP_322879066.1">
    <property type="nucleotide sequence ID" value="NZ_JAVMIP010000017.1"/>
</dbReference>
<sequence length="187" mass="19814">MRFSHVAVVAALAWGSCLTGVGRAADQLNLVLGTNSSSSGILIPVADLRTFAQTGNAPGNLQSILGLLSPEMQNNFRQALKVNYPVDVADLEQRAISDNGNQILTELAAATLRPGPDGVNALKTAILKTAANPQGFNLVDFIQAYPEPILNLDINQMQALIKTNDKLVALAVKKFQQVSPNQAPTSP</sequence>
<comment type="caution">
    <text evidence="2">The sequence shown here is derived from an EMBL/GenBank/DDBJ whole genome shotgun (WGS) entry which is preliminary data.</text>
</comment>
<keyword evidence="2" id="KW-0378">Hydrolase</keyword>
<evidence type="ECO:0000313" key="2">
    <source>
        <dbReference type="EMBL" id="MDS3861839.1"/>
    </source>
</evidence>
<reference evidence="3" key="1">
    <citation type="submission" date="2023-07" db="EMBL/GenBank/DDBJ databases">
        <authorList>
            <person name="Luz R."/>
            <person name="Cordeiro R."/>
            <person name="Fonseca A."/>
            <person name="Goncalves V."/>
        </authorList>
    </citation>
    <scope>NUCLEOTIDE SEQUENCE [LARGE SCALE GENOMIC DNA]</scope>
    <source>
        <strain evidence="3">BACA0444</strain>
    </source>
</reference>
<dbReference type="PROSITE" id="PS51257">
    <property type="entry name" value="PROKAR_LIPOPROTEIN"/>
    <property type="match status" value="1"/>
</dbReference>
<gene>
    <name evidence="2" type="ORF">RIF25_13600</name>
</gene>
<name>A0AAE4JZ92_9CYAN</name>
<evidence type="ECO:0000259" key="1">
    <source>
        <dbReference type="Pfam" id="PF07176"/>
    </source>
</evidence>
<dbReference type="InterPro" id="IPR010802">
    <property type="entry name" value="DUF1400"/>
</dbReference>
<feature type="domain" description="DUF1400" evidence="1">
    <location>
        <begin position="41"/>
        <end position="153"/>
    </location>
</feature>
<dbReference type="EMBL" id="JAVMIP010000017">
    <property type="protein sequence ID" value="MDS3861839.1"/>
    <property type="molecule type" value="Genomic_DNA"/>
</dbReference>
<dbReference type="Proteomes" id="UP001268256">
    <property type="component" value="Unassembled WGS sequence"/>
</dbReference>
<organism evidence="2 3">
    <name type="scientific">Pseudocalidococcus azoricus BACA0444</name>
    <dbReference type="NCBI Taxonomy" id="2918990"/>
    <lineage>
        <taxon>Bacteria</taxon>
        <taxon>Bacillati</taxon>
        <taxon>Cyanobacteriota</taxon>
        <taxon>Cyanophyceae</taxon>
        <taxon>Acaryochloridales</taxon>
        <taxon>Thermosynechococcaceae</taxon>
        <taxon>Pseudocalidococcus</taxon>
        <taxon>Pseudocalidococcus azoricus</taxon>
    </lineage>
</organism>
<evidence type="ECO:0000313" key="3">
    <source>
        <dbReference type="Proteomes" id="UP001268256"/>
    </source>
</evidence>
<keyword evidence="3" id="KW-1185">Reference proteome</keyword>
<protein>
    <submittedName>
        <fullName evidence="2">Alpha/beta hydrolase</fullName>
    </submittedName>
</protein>
<dbReference type="AlphaFoldDB" id="A0AAE4JZ92"/>
<dbReference type="GO" id="GO:0016787">
    <property type="term" value="F:hydrolase activity"/>
    <property type="evidence" value="ECO:0007669"/>
    <property type="project" value="UniProtKB-KW"/>
</dbReference>